<dbReference type="PATRIC" id="fig|458.5.peg.2080"/>
<dbReference type="OrthoDB" id="5657202at2"/>
<dbReference type="Proteomes" id="UP000054608">
    <property type="component" value="Unassembled WGS sequence"/>
</dbReference>
<gene>
    <name evidence="2" type="ORF">Lrub_1992</name>
</gene>
<feature type="transmembrane region" description="Helical" evidence="1">
    <location>
        <begin position="72"/>
        <end position="92"/>
    </location>
</feature>
<keyword evidence="1" id="KW-0472">Membrane</keyword>
<evidence type="ECO:0000313" key="2">
    <source>
        <dbReference type="EMBL" id="KTD47070.1"/>
    </source>
</evidence>
<evidence type="ECO:0008006" key="4">
    <source>
        <dbReference type="Google" id="ProtNLM"/>
    </source>
</evidence>
<reference evidence="2 3" key="1">
    <citation type="submission" date="2015-11" db="EMBL/GenBank/DDBJ databases">
        <title>Genomic analysis of 38 Legionella species identifies large and diverse effector repertoires.</title>
        <authorList>
            <person name="Burstein D."/>
            <person name="Amaro F."/>
            <person name="Zusman T."/>
            <person name="Lifshitz Z."/>
            <person name="Cohen O."/>
            <person name="Gilbert J.A."/>
            <person name="Pupko T."/>
            <person name="Shuman H.A."/>
            <person name="Segal G."/>
        </authorList>
    </citation>
    <scope>NUCLEOTIDE SEQUENCE [LARGE SCALE GENOMIC DNA]</scope>
    <source>
        <strain evidence="2 3">WA-270A-C2</strain>
    </source>
</reference>
<keyword evidence="3" id="KW-1185">Reference proteome</keyword>
<accession>A0A0W0XR84</accession>
<protein>
    <recommendedName>
        <fullName evidence="4">Transmembrane protein</fullName>
    </recommendedName>
</protein>
<feature type="transmembrane region" description="Helical" evidence="1">
    <location>
        <begin position="39"/>
        <end position="66"/>
    </location>
</feature>
<keyword evidence="1" id="KW-0812">Transmembrane</keyword>
<sequence>MKLLTELEGFITGKISLVKTLVSLIRLEARLAGQSVYPLLLNACLLLTLLISTWATVAVLIGYGLLLVSGSLIVTLMLILLIHLALLALSAGRLKTNLHRMSFARTRHYLNAPKDKPHARIPQKTD</sequence>
<name>A0A0W0XR84_9GAMM</name>
<dbReference type="EMBL" id="LNYT01000020">
    <property type="protein sequence ID" value="KTD47070.1"/>
    <property type="molecule type" value="Genomic_DNA"/>
</dbReference>
<proteinExistence type="predicted"/>
<keyword evidence="1" id="KW-1133">Transmembrane helix</keyword>
<evidence type="ECO:0000313" key="3">
    <source>
        <dbReference type="Proteomes" id="UP000054608"/>
    </source>
</evidence>
<evidence type="ECO:0000256" key="1">
    <source>
        <dbReference type="SAM" id="Phobius"/>
    </source>
</evidence>
<organism evidence="2 3">
    <name type="scientific">Legionella rubrilucens</name>
    <dbReference type="NCBI Taxonomy" id="458"/>
    <lineage>
        <taxon>Bacteria</taxon>
        <taxon>Pseudomonadati</taxon>
        <taxon>Pseudomonadota</taxon>
        <taxon>Gammaproteobacteria</taxon>
        <taxon>Legionellales</taxon>
        <taxon>Legionellaceae</taxon>
        <taxon>Legionella</taxon>
    </lineage>
</organism>
<dbReference type="AlphaFoldDB" id="A0A0W0XR84"/>
<dbReference type="RefSeq" id="WP_058531984.1">
    <property type="nucleotide sequence ID" value="NZ_CAAAIN010000002.1"/>
</dbReference>
<comment type="caution">
    <text evidence="2">The sequence shown here is derived from an EMBL/GenBank/DDBJ whole genome shotgun (WGS) entry which is preliminary data.</text>
</comment>
<dbReference type="STRING" id="458.Lrub_1992"/>